<name>A0A2M8PH40_9CHLR</name>
<evidence type="ECO:0000256" key="5">
    <source>
        <dbReference type="SAM" id="MobiDB-lite"/>
    </source>
</evidence>
<dbReference type="SUPFAM" id="SSF55174">
    <property type="entry name" value="Alpha-L RNA-binding motif"/>
    <property type="match status" value="1"/>
</dbReference>
<dbReference type="InterPro" id="IPR020103">
    <property type="entry name" value="PsdUridine_synth_cat_dom_sf"/>
</dbReference>
<dbReference type="PANTHER" id="PTHR47683:SF2">
    <property type="entry name" value="RNA-BINDING S4 DOMAIN-CONTAINING PROTEIN"/>
    <property type="match status" value="1"/>
</dbReference>
<dbReference type="Proteomes" id="UP000229681">
    <property type="component" value="Unassembled WGS sequence"/>
</dbReference>
<dbReference type="Pfam" id="PF01479">
    <property type="entry name" value="S4"/>
    <property type="match status" value="1"/>
</dbReference>
<dbReference type="FunFam" id="3.10.290.10:FF:000003">
    <property type="entry name" value="Pseudouridine synthase"/>
    <property type="match status" value="1"/>
</dbReference>
<organism evidence="7 8">
    <name type="scientific">Candidatus Thermofonsia Clade 1 bacterium</name>
    <dbReference type="NCBI Taxonomy" id="2364210"/>
    <lineage>
        <taxon>Bacteria</taxon>
        <taxon>Bacillati</taxon>
        <taxon>Chloroflexota</taxon>
        <taxon>Candidatus Thermofontia</taxon>
        <taxon>Candidatus Thermofonsia Clade 1</taxon>
    </lineage>
</organism>
<dbReference type="CDD" id="cd00165">
    <property type="entry name" value="S4"/>
    <property type="match status" value="1"/>
</dbReference>
<dbReference type="PROSITE" id="PS01149">
    <property type="entry name" value="PSI_RSU"/>
    <property type="match status" value="1"/>
</dbReference>
<dbReference type="Gene3D" id="3.30.70.580">
    <property type="entry name" value="Pseudouridine synthase I, catalytic domain, N-terminal subdomain"/>
    <property type="match status" value="1"/>
</dbReference>
<dbReference type="NCBIfam" id="TIGR00093">
    <property type="entry name" value="pseudouridine synthase"/>
    <property type="match status" value="1"/>
</dbReference>
<keyword evidence="2 4" id="KW-0413">Isomerase</keyword>
<dbReference type="Pfam" id="PF00849">
    <property type="entry name" value="PseudoU_synth_2"/>
    <property type="match status" value="1"/>
</dbReference>
<dbReference type="InterPro" id="IPR000748">
    <property type="entry name" value="PsdUridine_synth_RsuA/RluB/E/F"/>
</dbReference>
<comment type="caution">
    <text evidence="7">The sequence shown here is derived from an EMBL/GenBank/DDBJ whole genome shotgun (WGS) entry which is preliminary data.</text>
</comment>
<sequence>MAVERLQKLISKAGIASRREAEELIKQGRVTINGKRAVLGDRADLSVDEVRVDGERLKINTPRIYIMLNKPMGVVTAVTPQHQETRQTVRDLIPLEGHLYPAGRLDADSEGLVLMTNDGDLAERLTHPRYQKAKVYEVTVLGRISDEALEIWSRGVMLDDGKTLPVQIKVLRREAHSSTLQITMTEGRKRQIRRVANTLGYPVQRLVRTHFATLALGDLKPGQWRHLTETEVATLKAFAYSLSMTPKRFVQRPARRLGALRRSAPAQPAQKREDRPTRPAKPSSKPRPERITQRPTKPRRKPNTAKRPPRRRK</sequence>
<dbReference type="InterPro" id="IPR050343">
    <property type="entry name" value="RsuA_PseudoU_synthase"/>
</dbReference>
<evidence type="ECO:0000313" key="7">
    <source>
        <dbReference type="EMBL" id="PJF36865.1"/>
    </source>
</evidence>
<feature type="domain" description="RNA-binding S4" evidence="6">
    <location>
        <begin position="4"/>
        <end position="62"/>
    </location>
</feature>
<evidence type="ECO:0000256" key="3">
    <source>
        <dbReference type="PROSITE-ProRule" id="PRU00182"/>
    </source>
</evidence>
<evidence type="ECO:0000256" key="1">
    <source>
        <dbReference type="ARBA" id="ARBA00008348"/>
    </source>
</evidence>
<reference evidence="7 8" key="1">
    <citation type="submission" date="2017-11" db="EMBL/GenBank/DDBJ databases">
        <title>Evolution of Phototrophy in the Chloroflexi Phylum Driven by Horizontal Gene Transfer.</title>
        <authorList>
            <person name="Ward L.M."/>
            <person name="Hemp J."/>
            <person name="Shih P.M."/>
            <person name="Mcglynn S.E."/>
            <person name="Fischer W."/>
        </authorList>
    </citation>
    <scope>NUCLEOTIDE SEQUENCE [LARGE SCALE GENOMIC DNA]</scope>
    <source>
        <strain evidence="7">JP3_13</strain>
    </source>
</reference>
<dbReference type="GO" id="GO:0000455">
    <property type="term" value="P:enzyme-directed rRNA pseudouridine synthesis"/>
    <property type="evidence" value="ECO:0007669"/>
    <property type="project" value="UniProtKB-ARBA"/>
</dbReference>
<dbReference type="Gene3D" id="3.30.70.1560">
    <property type="entry name" value="Alpha-L RNA-binding motif"/>
    <property type="match status" value="1"/>
</dbReference>
<dbReference type="InterPro" id="IPR020094">
    <property type="entry name" value="TruA/RsuA/RluB/E/F_N"/>
</dbReference>
<accession>A0A2M8PH40</accession>
<feature type="compositionally biased region" description="Basic residues" evidence="5">
    <location>
        <begin position="296"/>
        <end position="313"/>
    </location>
</feature>
<dbReference type="InterPro" id="IPR036986">
    <property type="entry name" value="S4_RNA-bd_sf"/>
</dbReference>
<evidence type="ECO:0000313" key="8">
    <source>
        <dbReference type="Proteomes" id="UP000229681"/>
    </source>
</evidence>
<dbReference type="AlphaFoldDB" id="A0A2M8PH40"/>
<dbReference type="InterPro" id="IPR006145">
    <property type="entry name" value="PsdUridine_synth_RsuA/RluA"/>
</dbReference>
<dbReference type="InterPro" id="IPR018496">
    <property type="entry name" value="PsdUridine_synth_RsuA/RluB_CS"/>
</dbReference>
<dbReference type="PROSITE" id="PS50889">
    <property type="entry name" value="S4"/>
    <property type="match status" value="1"/>
</dbReference>
<dbReference type="GO" id="GO:0120159">
    <property type="term" value="F:rRNA pseudouridine synthase activity"/>
    <property type="evidence" value="ECO:0007669"/>
    <property type="project" value="UniProtKB-ARBA"/>
</dbReference>
<dbReference type="Gene3D" id="3.10.290.10">
    <property type="entry name" value="RNA-binding S4 domain"/>
    <property type="match status" value="1"/>
</dbReference>
<feature type="region of interest" description="Disordered" evidence="5">
    <location>
        <begin position="258"/>
        <end position="313"/>
    </location>
</feature>
<protein>
    <recommendedName>
        <fullName evidence="4">Pseudouridine synthase</fullName>
        <ecNumber evidence="4">5.4.99.-</ecNumber>
    </recommendedName>
</protein>
<dbReference type="SMART" id="SM00363">
    <property type="entry name" value="S4"/>
    <property type="match status" value="1"/>
</dbReference>
<dbReference type="SUPFAM" id="SSF55120">
    <property type="entry name" value="Pseudouridine synthase"/>
    <property type="match status" value="1"/>
</dbReference>
<dbReference type="EMBL" id="PGTM01000027">
    <property type="protein sequence ID" value="PJF36865.1"/>
    <property type="molecule type" value="Genomic_DNA"/>
</dbReference>
<proteinExistence type="inferred from homology"/>
<evidence type="ECO:0000259" key="6">
    <source>
        <dbReference type="SMART" id="SM00363"/>
    </source>
</evidence>
<evidence type="ECO:0000256" key="4">
    <source>
        <dbReference type="RuleBase" id="RU003887"/>
    </source>
</evidence>
<comment type="similarity">
    <text evidence="1 4">Belongs to the pseudouridine synthase RsuA family.</text>
</comment>
<dbReference type="InterPro" id="IPR042092">
    <property type="entry name" value="PsdUridine_s_RsuA/RluB/E/F_cat"/>
</dbReference>
<gene>
    <name evidence="7" type="ORF">CUN49_03285</name>
</gene>
<dbReference type="InterPro" id="IPR002942">
    <property type="entry name" value="S4_RNA-bd"/>
</dbReference>
<dbReference type="PANTHER" id="PTHR47683">
    <property type="entry name" value="PSEUDOURIDINE SYNTHASE FAMILY PROTEIN-RELATED"/>
    <property type="match status" value="1"/>
</dbReference>
<evidence type="ECO:0000256" key="2">
    <source>
        <dbReference type="ARBA" id="ARBA00023235"/>
    </source>
</evidence>
<dbReference type="EC" id="5.4.99.-" evidence="4"/>
<dbReference type="GO" id="GO:0003723">
    <property type="term" value="F:RNA binding"/>
    <property type="evidence" value="ECO:0007669"/>
    <property type="project" value="UniProtKB-KW"/>
</dbReference>
<dbReference type="CDD" id="cd02870">
    <property type="entry name" value="PseudoU_synth_RsuA_like"/>
    <property type="match status" value="1"/>
</dbReference>
<keyword evidence="3" id="KW-0694">RNA-binding</keyword>